<evidence type="ECO:0000256" key="4">
    <source>
        <dbReference type="ARBA" id="ARBA00023029"/>
    </source>
</evidence>
<dbReference type="Gene3D" id="2.120.10.90">
    <property type="entry name" value="DNA gyrase/topoisomerase IV, subunit A, C-terminal"/>
    <property type="match status" value="1"/>
</dbReference>
<evidence type="ECO:0000256" key="7">
    <source>
        <dbReference type="ARBA" id="ARBA00063644"/>
    </source>
</evidence>
<evidence type="ECO:0000313" key="11">
    <source>
        <dbReference type="Proteomes" id="UP000231292"/>
    </source>
</evidence>
<dbReference type="InterPro" id="IPR013758">
    <property type="entry name" value="Topo_IIA_A/C_ab"/>
</dbReference>
<dbReference type="SUPFAM" id="SSF101904">
    <property type="entry name" value="GyrA/ParC C-terminal domain-like"/>
    <property type="match status" value="1"/>
</dbReference>
<keyword evidence="4" id="KW-0799">Topoisomerase</keyword>
<name>A0A2G9YKC5_9BACT</name>
<evidence type="ECO:0000313" key="10">
    <source>
        <dbReference type="EMBL" id="PIP19173.1"/>
    </source>
</evidence>
<dbReference type="InterPro" id="IPR036844">
    <property type="entry name" value="Hint_dom_sf"/>
</dbReference>
<dbReference type="PROSITE" id="PS50817">
    <property type="entry name" value="INTEIN_N_TER"/>
    <property type="match status" value="1"/>
</dbReference>
<dbReference type="PROSITE" id="PS50818">
    <property type="entry name" value="INTEIN_C_TER"/>
    <property type="match status" value="1"/>
</dbReference>
<dbReference type="PANTHER" id="PTHR43493:SF5">
    <property type="entry name" value="DNA GYRASE SUBUNIT A, CHLOROPLASTIC_MITOCHONDRIAL"/>
    <property type="match status" value="1"/>
</dbReference>
<dbReference type="FunFam" id="3.30.1360.40:FF:000002">
    <property type="entry name" value="DNA gyrase subunit A"/>
    <property type="match status" value="1"/>
</dbReference>
<dbReference type="Gene3D" id="3.30.1360.40">
    <property type="match status" value="1"/>
</dbReference>
<comment type="caution">
    <text evidence="8">Lacks conserved residue(s) required for the propagation of feature annotation.</text>
</comment>
<dbReference type="InterPro" id="IPR030934">
    <property type="entry name" value="Intein_C"/>
</dbReference>
<dbReference type="NCBIfam" id="TIGR01445">
    <property type="entry name" value="intein_Nterm"/>
    <property type="match status" value="1"/>
</dbReference>
<dbReference type="CDD" id="cd00081">
    <property type="entry name" value="Hint"/>
    <property type="match status" value="1"/>
</dbReference>
<dbReference type="GO" id="GO:0005524">
    <property type="term" value="F:ATP binding"/>
    <property type="evidence" value="ECO:0007669"/>
    <property type="project" value="InterPro"/>
</dbReference>
<dbReference type="GO" id="GO:0005737">
    <property type="term" value="C:cytoplasm"/>
    <property type="evidence" value="ECO:0007669"/>
    <property type="project" value="TreeGrafter"/>
</dbReference>
<dbReference type="InterPro" id="IPR003587">
    <property type="entry name" value="Hint_dom_N"/>
</dbReference>
<dbReference type="NCBIfam" id="TIGR01063">
    <property type="entry name" value="gyrA"/>
    <property type="match status" value="1"/>
</dbReference>
<evidence type="ECO:0000256" key="5">
    <source>
        <dbReference type="ARBA" id="ARBA00023125"/>
    </source>
</evidence>
<evidence type="ECO:0000256" key="3">
    <source>
        <dbReference type="ARBA" id="ARBA00012895"/>
    </source>
</evidence>
<sequence>MYTRNEKIVPVCIEGEVKDSYLNYAMSVIVGRALPDVRDGLKPVHRRILYAMQDLNLDHSKPYKKCARIVGECLGKYHPHGDAAVYDSLVRMAQDFSLRYPLVDGQGNFGCFTKDTKIRLTDDRSVSFEDLIKEAGQGKKNYAFTFNPKSQKIEIAEIKNPRKTRKNAGLIKVILDNGEEIKCTPDHLFMLRDGSYKKAKELKPNDSLMPLYTCGYSGKEDLDLKGYKTIYQPMYNDWEFVHRLADNWNLKKKVYKKSAGRIRHHKDFNKLNNNPDNIQRIQWGEHWGLHKEIAAWRHKNDPVYVKNLAEGRKKFLTDPKNLQKIGLRLKEWNLKKWQDPNYRKKMSELIRQAWQRPEYRQRVIDGSSRNLKNLWKKKEFRELLSKLKSEELKKRWQDQGYRDFIAEITRQTSLRIWSNPKHREFISKINKERWDNLEYRQKMVEQSKRLWQDPIFRSHYSKNHFKLMAEKLWQDPSIKEFHREKAKKQWENEGFRSKMIKSIIARNQKRLQDDPDLMHKLAQKAAVSLRGKWQDPSYRERVAKSRILGFVSSLIEKKQTITAEDYERLRQPGLPRLNNTLKYFSNFEDMLAQAEHHLNHKVREVKRLNMKEDVYDLTIGPWHNFALASGIFVHNSVDGDTAAAMRYTEARLAAISDDMLGDIDKGTVNFGPNFDASLTEPLLLPAALPNLLVNGSSGIAVGMATNIPPHNLNEVAEAIIYLLDTPGAEIKDLMRYIKGPDFPTGGVICGKGGIKEAYATGRGKLIVRAKATVEHQKNGKGLIIITEIPYQVQKSGLIEAIANLVDDKKIEGISDIRDESDKDGMRIVVELKRDIEPQLILNQFFKHTQLEVTFGIIMLALVENRPRVLNLRQVLDCYIEHRKVIIRRRTQFELDKALKRAHILEGLKIALKFIDRVIKVIKTSKTIEIAKVNLMKEFELSEVQSQAILEMQLQRLTALERDKLDAEYAELLKKIELCRAILASEKKIEGIIKDELERLKKEYGDERRTDIVGEVEELEVEDFIAEEDVVVTISHSGYIKRLPVSGYRKQRRGGKGVTGAELKEEDFIEHLFVASTKDYLLIFTDKGQAHWLKVYEIPEASRTSKGKAIVNLTQLEAGSKISSTIPVKEFVGDKYLVMATKLGQIKKTRLDAYGNPRKGGIIGITLDKDDELIGVEMTDGKQELLIGTRQGKAIRFSEEKVRDMGRGARGVKGISLAKKDEVIDMVVPQKGSTILTVTELGFAKRTTIEEYRLTSRGGKGVINIKVTDKNGEAVNLKTVNDKDGLMVITQNGIFLRCAIKDIRETGRSSQGVRLIKLQDKDHVSCVAPVIAEEE</sequence>
<dbReference type="SUPFAM" id="SSF51294">
    <property type="entry name" value="Hedgehog/intein (Hint) domain"/>
    <property type="match status" value="1"/>
</dbReference>
<accession>A0A2G9YKC5</accession>
<dbReference type="GO" id="GO:0003677">
    <property type="term" value="F:DNA binding"/>
    <property type="evidence" value="ECO:0007669"/>
    <property type="project" value="UniProtKB-UniRule"/>
</dbReference>
<organism evidence="10 11">
    <name type="scientific">Candidatus Sherwoodlollariibacterium unditelluris</name>
    <dbReference type="NCBI Taxonomy" id="1974757"/>
    <lineage>
        <taxon>Bacteria</taxon>
        <taxon>Pseudomonadati</taxon>
        <taxon>Candidatus Omnitrophota</taxon>
        <taxon>Candidatus Sherwoodlollariibacterium</taxon>
    </lineage>
</organism>
<dbReference type="GO" id="GO:0003918">
    <property type="term" value="F:DNA topoisomerase type II (double strand cut, ATP-hydrolyzing) activity"/>
    <property type="evidence" value="ECO:0007669"/>
    <property type="project" value="UniProtKB-EC"/>
</dbReference>
<dbReference type="InterPro" id="IPR050220">
    <property type="entry name" value="Type_II_DNA_Topoisomerases"/>
</dbReference>
<dbReference type="EC" id="5.6.2.2" evidence="3"/>
<dbReference type="CDD" id="cd00187">
    <property type="entry name" value="TOP4c"/>
    <property type="match status" value="1"/>
</dbReference>
<keyword evidence="6" id="KW-0413">Isomerase</keyword>
<dbReference type="InterPro" id="IPR006141">
    <property type="entry name" value="Intein_N"/>
</dbReference>
<dbReference type="NCBIfam" id="TIGR01443">
    <property type="entry name" value="intein_Cterm"/>
    <property type="match status" value="1"/>
</dbReference>
<dbReference type="InterPro" id="IPR006691">
    <property type="entry name" value="GyrA/parC_rep"/>
</dbReference>
<dbReference type="Pfam" id="PF00521">
    <property type="entry name" value="DNA_topoisoIV"/>
    <property type="match status" value="2"/>
</dbReference>
<feature type="domain" description="Topo IIA-type catalytic" evidence="9">
    <location>
        <begin position="34"/>
        <end position="1023"/>
    </location>
</feature>
<dbReference type="Gene3D" id="3.90.199.10">
    <property type="entry name" value="Topoisomerase II, domain 5"/>
    <property type="match status" value="2"/>
</dbReference>
<evidence type="ECO:0000256" key="8">
    <source>
        <dbReference type="PROSITE-ProRule" id="PRU01384"/>
    </source>
</evidence>
<keyword evidence="5 8" id="KW-0238">DNA-binding</keyword>
<reference evidence="10 11" key="1">
    <citation type="submission" date="2017-09" db="EMBL/GenBank/DDBJ databases">
        <title>Depth-based differentiation of microbial function through sediment-hosted aquifers and enrichment of novel symbionts in the deep terrestrial subsurface.</title>
        <authorList>
            <person name="Probst A.J."/>
            <person name="Ladd B."/>
            <person name="Jarett J.K."/>
            <person name="Geller-Mcgrath D.E."/>
            <person name="Sieber C.M."/>
            <person name="Emerson J.B."/>
            <person name="Anantharaman K."/>
            <person name="Thomas B.C."/>
            <person name="Malmstrom R."/>
            <person name="Stieglmeier M."/>
            <person name="Klingl A."/>
            <person name="Woyke T."/>
            <person name="Ryan C.M."/>
            <person name="Banfield J.F."/>
        </authorList>
    </citation>
    <scope>NUCLEOTIDE SEQUENCE [LARGE SCALE GENOMIC DNA]</scope>
    <source>
        <strain evidence="10">CG23_combo_of_CG06-09_8_20_14_all_41_10</strain>
    </source>
</reference>
<dbReference type="InterPro" id="IPR002205">
    <property type="entry name" value="Topo_IIA_dom_A"/>
</dbReference>
<proteinExistence type="inferred from homology"/>
<comment type="subunit">
    <text evidence="7">Heterotetramer composed of ParC and ParE.</text>
</comment>
<dbReference type="PROSITE" id="PS52040">
    <property type="entry name" value="TOPO_IIA"/>
    <property type="match status" value="1"/>
</dbReference>
<dbReference type="GO" id="GO:0009330">
    <property type="term" value="C:DNA topoisomerase type II (double strand cut, ATP-hydrolyzing) complex"/>
    <property type="evidence" value="ECO:0007669"/>
    <property type="project" value="TreeGrafter"/>
</dbReference>
<dbReference type="GO" id="GO:0016539">
    <property type="term" value="P:intein-mediated protein splicing"/>
    <property type="evidence" value="ECO:0007669"/>
    <property type="project" value="InterPro"/>
</dbReference>
<dbReference type="SMART" id="SM00434">
    <property type="entry name" value="TOP4c"/>
    <property type="match status" value="1"/>
</dbReference>
<dbReference type="Pfam" id="PF03989">
    <property type="entry name" value="DNA_gyraseA_C"/>
    <property type="match status" value="6"/>
</dbReference>
<dbReference type="InterPro" id="IPR013760">
    <property type="entry name" value="Topo_IIA-like_dom_sf"/>
</dbReference>
<dbReference type="SMART" id="SM00306">
    <property type="entry name" value="HintN"/>
    <property type="match status" value="1"/>
</dbReference>
<dbReference type="FunFam" id="2.120.10.90:FF:000005">
    <property type="entry name" value="DNA topoisomerase 4 subunit A"/>
    <property type="match status" value="1"/>
</dbReference>
<evidence type="ECO:0000256" key="2">
    <source>
        <dbReference type="ARBA" id="ARBA00008263"/>
    </source>
</evidence>
<dbReference type="GO" id="GO:0006265">
    <property type="term" value="P:DNA topological change"/>
    <property type="evidence" value="ECO:0007669"/>
    <property type="project" value="InterPro"/>
</dbReference>
<dbReference type="InterPro" id="IPR035516">
    <property type="entry name" value="Gyrase/topoIV_suA_C"/>
</dbReference>
<evidence type="ECO:0000256" key="6">
    <source>
        <dbReference type="ARBA" id="ARBA00023235"/>
    </source>
</evidence>
<comment type="caution">
    <text evidence="10">The sequence shown here is derived from an EMBL/GenBank/DDBJ whole genome shotgun (WGS) entry which is preliminary data.</text>
</comment>
<comment type="similarity">
    <text evidence="2">Belongs to the type II topoisomerase GyrA/ParC subunit family.</text>
</comment>
<evidence type="ECO:0000259" key="9">
    <source>
        <dbReference type="PROSITE" id="PS52040"/>
    </source>
</evidence>
<dbReference type="Gene3D" id="1.10.268.10">
    <property type="entry name" value="Topoisomerase, domain 3"/>
    <property type="match status" value="1"/>
</dbReference>
<gene>
    <name evidence="10" type="ORF">COX41_04290</name>
</gene>
<comment type="catalytic activity">
    <reaction evidence="1">
        <text>ATP-dependent breakage, passage and rejoining of double-stranded DNA.</text>
        <dbReference type="EC" id="5.6.2.2"/>
    </reaction>
</comment>
<dbReference type="FunFam" id="1.10.268.10:FF:000001">
    <property type="entry name" value="DNA gyrase subunit A"/>
    <property type="match status" value="1"/>
</dbReference>
<dbReference type="InterPro" id="IPR013757">
    <property type="entry name" value="Topo_IIA_A_a_sf"/>
</dbReference>
<dbReference type="EMBL" id="PCRK01000105">
    <property type="protein sequence ID" value="PIP19173.1"/>
    <property type="molecule type" value="Genomic_DNA"/>
</dbReference>
<dbReference type="Pfam" id="PF14890">
    <property type="entry name" value="Intein_splicing"/>
    <property type="match status" value="1"/>
</dbReference>
<dbReference type="Proteomes" id="UP000231292">
    <property type="component" value="Unassembled WGS sequence"/>
</dbReference>
<protein>
    <recommendedName>
        <fullName evidence="3">DNA topoisomerase (ATP-hydrolyzing)</fullName>
        <ecNumber evidence="3">5.6.2.2</ecNumber>
    </recommendedName>
</protein>
<dbReference type="PANTHER" id="PTHR43493">
    <property type="entry name" value="DNA GYRASE/TOPOISOMERASE SUBUNIT A"/>
    <property type="match status" value="1"/>
</dbReference>
<evidence type="ECO:0000256" key="1">
    <source>
        <dbReference type="ARBA" id="ARBA00000185"/>
    </source>
</evidence>
<dbReference type="NCBIfam" id="NF004043">
    <property type="entry name" value="PRK05560.1"/>
    <property type="match status" value="1"/>
</dbReference>
<dbReference type="SUPFAM" id="SSF56719">
    <property type="entry name" value="Type II DNA topoisomerase"/>
    <property type="match status" value="2"/>
</dbReference>
<dbReference type="Gene3D" id="2.170.16.10">
    <property type="entry name" value="Hedgehog/Intein (Hint) domain"/>
    <property type="match status" value="1"/>
</dbReference>